<evidence type="ECO:0000313" key="2">
    <source>
        <dbReference type="Proteomes" id="UP000014996"/>
    </source>
</evidence>
<name>S4TNW3_9CAUD</name>
<dbReference type="GeneID" id="16254570"/>
<dbReference type="OrthoDB" id="18722at10239"/>
<evidence type="ECO:0000313" key="1">
    <source>
        <dbReference type="EMBL" id="AGF88389.1"/>
    </source>
</evidence>
<keyword evidence="2" id="KW-1185">Reference proteome</keyword>
<accession>S4TNW3</accession>
<dbReference type="EMBL" id="KC139520">
    <property type="protein sequence ID" value="AGF88389.1"/>
    <property type="molecule type" value="Genomic_DNA"/>
</dbReference>
<dbReference type="KEGG" id="vg:16254570"/>
<organism evidence="1 2">
    <name type="scientific">Salmonella phage FSL SP-076</name>
    <dbReference type="NCBI Taxonomy" id="1173762"/>
    <lineage>
        <taxon>Viruses</taxon>
        <taxon>Duplodnaviria</taxon>
        <taxon>Heunggongvirae</taxon>
        <taxon>Uroviricota</taxon>
        <taxon>Caudoviricetes</taxon>
        <taxon>Schitoviridae</taxon>
        <taxon>Humphriesvirinae</taxon>
        <taxon>Ithacavirus</taxon>
        <taxon>Ithacavirus SP076</taxon>
    </lineage>
</organism>
<reference evidence="1 2" key="1">
    <citation type="journal article" date="2013" name="BMC Genomics">
        <title>Genomic characterization provides new insight into Salmonella phage diversity.</title>
        <authorList>
            <person name="Moreno Switt A.I."/>
            <person name="Orsi R.H."/>
            <person name="den Bakker H.C."/>
            <person name="Vongkamjan K."/>
            <person name="Altier C."/>
            <person name="Wiedmann M."/>
        </authorList>
    </citation>
    <scope>NUCLEOTIDE SEQUENCE [LARGE SCALE GENOMIC DNA]</scope>
</reference>
<gene>
    <name evidence="1" type="ORF">SP076_00290</name>
</gene>
<proteinExistence type="predicted"/>
<dbReference type="Proteomes" id="UP000014996">
    <property type="component" value="Segment"/>
</dbReference>
<protein>
    <submittedName>
        <fullName evidence="1">Uncharacterized protein</fullName>
    </submittedName>
</protein>
<sequence length="211" mass="22514">MAYTDLDDVFEDGKDIISKQGGGITVISPFGEEILSAKDATELPFTITPPLAPEDIFLLDIFNWTGNLSLPSSATTFTNFFALSGITKNPVGTAGLTISSGNLMFPLRTKHSQVIFSIRVGGTVAGGAGTDREWKIQTRRPNGDIVGSDFAVKTVADTSIDNRDTTLSSYALANTDPFFTQGIQLGLFNNSGQTITLTSVSVRILQTINPS</sequence>
<dbReference type="RefSeq" id="YP_008240207.1">
    <property type="nucleotide sequence ID" value="NC_021782.1"/>
</dbReference>